<organism evidence="3">
    <name type="scientific">Heliothis virescens</name>
    <name type="common">Tobacco budworm moth</name>
    <dbReference type="NCBI Taxonomy" id="7102"/>
    <lineage>
        <taxon>Eukaryota</taxon>
        <taxon>Metazoa</taxon>
        <taxon>Ecdysozoa</taxon>
        <taxon>Arthropoda</taxon>
        <taxon>Hexapoda</taxon>
        <taxon>Insecta</taxon>
        <taxon>Pterygota</taxon>
        <taxon>Neoptera</taxon>
        <taxon>Endopterygota</taxon>
        <taxon>Lepidoptera</taxon>
        <taxon>Glossata</taxon>
        <taxon>Ditrysia</taxon>
        <taxon>Noctuoidea</taxon>
        <taxon>Noctuidae</taxon>
        <taxon>Heliothinae</taxon>
        <taxon>Heliothis</taxon>
    </lineage>
</organism>
<proteinExistence type="predicted"/>
<dbReference type="EMBL" id="NWSH01002280">
    <property type="protein sequence ID" value="PCG68701.1"/>
    <property type="molecule type" value="Genomic_DNA"/>
</dbReference>
<protein>
    <submittedName>
        <fullName evidence="3">Uncharacterized protein</fullName>
    </submittedName>
</protein>
<keyword evidence="2" id="KW-1133">Transmembrane helix</keyword>
<dbReference type="STRING" id="7102.A0A2A4J9R1"/>
<reference evidence="3" key="1">
    <citation type="submission" date="2017-09" db="EMBL/GenBank/DDBJ databases">
        <title>Contemporary evolution of a Lepidopteran species, Heliothis virescens, in response to modern agricultural practices.</title>
        <authorList>
            <person name="Fritz M.L."/>
            <person name="Deyonke A.M."/>
            <person name="Papanicolaou A."/>
            <person name="Micinski S."/>
            <person name="Westbrook J."/>
            <person name="Gould F."/>
        </authorList>
    </citation>
    <scope>NUCLEOTIDE SEQUENCE [LARGE SCALE GENOMIC DNA]</scope>
    <source>
        <strain evidence="3">HvINT-</strain>
        <tissue evidence="3">Whole body</tissue>
    </source>
</reference>
<accession>A0A2A4J9R1</accession>
<evidence type="ECO:0000256" key="2">
    <source>
        <dbReference type="SAM" id="Phobius"/>
    </source>
</evidence>
<comment type="caution">
    <text evidence="3">The sequence shown here is derived from an EMBL/GenBank/DDBJ whole genome shotgun (WGS) entry which is preliminary data.</text>
</comment>
<feature type="transmembrane region" description="Helical" evidence="2">
    <location>
        <begin position="63"/>
        <end position="80"/>
    </location>
</feature>
<evidence type="ECO:0000256" key="1">
    <source>
        <dbReference type="SAM" id="MobiDB-lite"/>
    </source>
</evidence>
<keyword evidence="2" id="KW-0812">Transmembrane</keyword>
<evidence type="ECO:0000313" key="3">
    <source>
        <dbReference type="EMBL" id="PCG68701.1"/>
    </source>
</evidence>
<feature type="region of interest" description="Disordered" evidence="1">
    <location>
        <begin position="20"/>
        <end position="46"/>
    </location>
</feature>
<dbReference type="AlphaFoldDB" id="A0A2A4J9R1"/>
<feature type="compositionally biased region" description="Basic and acidic residues" evidence="1">
    <location>
        <begin position="26"/>
        <end position="41"/>
    </location>
</feature>
<gene>
    <name evidence="3" type="ORF">B5V51_4950</name>
</gene>
<sequence length="126" mass="14451">MQLVVAKNSVSGWARARWRRRRRGASARDCKRSPTPEDHARSPIAPRSQTARIMLNMKLKERLALALSAFLVLFTLMLVVDLQMDYGISGHRVPLHARVPLGDAEDKGRSAYIEFRKRFLQKRLVL</sequence>
<name>A0A2A4J9R1_HELVI</name>
<keyword evidence="2" id="KW-0472">Membrane</keyword>